<comment type="caution">
    <text evidence="1">The sequence shown here is derived from an EMBL/GenBank/DDBJ whole genome shotgun (WGS) entry which is preliminary data.</text>
</comment>
<sequence length="89" mass="9923">MEQESIKGWPKANGEAVQAIVKKVKAGDDPFQLDKAALLAEYKNSGHMSAEEFSFNHAFAWHALHHKLDDTESKQALFLLVLECVLENG</sequence>
<protein>
    <submittedName>
        <fullName evidence="1">Uncharacterized protein</fullName>
    </submittedName>
</protein>
<evidence type="ECO:0000313" key="2">
    <source>
        <dbReference type="Proteomes" id="UP000219559"/>
    </source>
</evidence>
<reference evidence="1 2" key="1">
    <citation type="submission" date="2017-04" db="EMBL/GenBank/DDBJ databases">
        <title>A new member of the family Flavobacteriaceae isolated from ascidians.</title>
        <authorList>
            <person name="Chen L."/>
        </authorList>
    </citation>
    <scope>NUCLEOTIDE SEQUENCE [LARGE SCALE GENOMIC DNA]</scope>
    <source>
        <strain evidence="1 2">HQA918</strain>
    </source>
</reference>
<accession>A0A2A4G2I6</accession>
<name>A0A2A4G2I6_9FLAO</name>
<gene>
    <name evidence="1" type="ORF">B7P33_18585</name>
</gene>
<dbReference type="EMBL" id="NBWU01000008">
    <property type="protein sequence ID" value="PCE62641.1"/>
    <property type="molecule type" value="Genomic_DNA"/>
</dbReference>
<organism evidence="1 2">
    <name type="scientific">Sediminicola luteus</name>
    <dbReference type="NCBI Taxonomy" id="319238"/>
    <lineage>
        <taxon>Bacteria</taxon>
        <taxon>Pseudomonadati</taxon>
        <taxon>Bacteroidota</taxon>
        <taxon>Flavobacteriia</taxon>
        <taxon>Flavobacteriales</taxon>
        <taxon>Flavobacteriaceae</taxon>
        <taxon>Sediminicola</taxon>
    </lineage>
</organism>
<dbReference type="AlphaFoldDB" id="A0A2A4G2I6"/>
<dbReference type="Proteomes" id="UP000219559">
    <property type="component" value="Unassembled WGS sequence"/>
</dbReference>
<dbReference type="OrthoDB" id="9995978at2"/>
<dbReference type="RefSeq" id="WP_097443728.1">
    <property type="nucleotide sequence ID" value="NZ_NBWU01000008.1"/>
</dbReference>
<evidence type="ECO:0000313" key="1">
    <source>
        <dbReference type="EMBL" id="PCE62641.1"/>
    </source>
</evidence>
<proteinExistence type="predicted"/>
<keyword evidence="2" id="KW-1185">Reference proteome</keyword>